<dbReference type="InterPro" id="IPR006968">
    <property type="entry name" value="RUS_fam"/>
</dbReference>
<name>A0AAD6R642_9ROSI</name>
<organism evidence="3 4">
    <name type="scientific">Populus alba x Populus x berolinensis</name>
    <dbReference type="NCBI Taxonomy" id="444605"/>
    <lineage>
        <taxon>Eukaryota</taxon>
        <taxon>Viridiplantae</taxon>
        <taxon>Streptophyta</taxon>
        <taxon>Embryophyta</taxon>
        <taxon>Tracheophyta</taxon>
        <taxon>Spermatophyta</taxon>
        <taxon>Magnoliopsida</taxon>
        <taxon>eudicotyledons</taxon>
        <taxon>Gunneridae</taxon>
        <taxon>Pentapetalae</taxon>
        <taxon>rosids</taxon>
        <taxon>fabids</taxon>
        <taxon>Malpighiales</taxon>
        <taxon>Salicaceae</taxon>
        <taxon>Saliceae</taxon>
        <taxon>Populus</taxon>
    </lineage>
</organism>
<dbReference type="InterPro" id="IPR054549">
    <property type="entry name" value="UVB_sens_RUS_dom"/>
</dbReference>
<evidence type="ECO:0000256" key="1">
    <source>
        <dbReference type="ARBA" id="ARBA00007558"/>
    </source>
</evidence>
<keyword evidence="4" id="KW-1185">Reference proteome</keyword>
<proteinExistence type="inferred from homology"/>
<dbReference type="EMBL" id="JAQIZT010000003">
    <property type="protein sequence ID" value="KAJ7002898.1"/>
    <property type="molecule type" value="Genomic_DNA"/>
</dbReference>
<feature type="domain" description="Protein root UVB sensitive/RUS" evidence="2">
    <location>
        <begin position="165"/>
        <end position="236"/>
    </location>
</feature>
<dbReference type="Pfam" id="PF04884">
    <property type="entry name" value="UVB_sens_prot"/>
    <property type="match status" value="1"/>
</dbReference>
<dbReference type="GO" id="GO:0009941">
    <property type="term" value="C:chloroplast envelope"/>
    <property type="evidence" value="ECO:0007669"/>
    <property type="project" value="TreeGrafter"/>
</dbReference>
<dbReference type="PANTHER" id="PTHR12770">
    <property type="entry name" value="RUS1 FAMILY PROTEIN C16ORF58"/>
    <property type="match status" value="1"/>
</dbReference>
<comment type="caution">
    <text evidence="3">The sequence shown here is derived from an EMBL/GenBank/DDBJ whole genome shotgun (WGS) entry which is preliminary data.</text>
</comment>
<evidence type="ECO:0000313" key="4">
    <source>
        <dbReference type="Proteomes" id="UP001164929"/>
    </source>
</evidence>
<dbReference type="GO" id="GO:0032502">
    <property type="term" value="P:developmental process"/>
    <property type="evidence" value="ECO:0007669"/>
    <property type="project" value="TreeGrafter"/>
</dbReference>
<dbReference type="Proteomes" id="UP001164929">
    <property type="component" value="Chromosome 3"/>
</dbReference>
<comment type="similarity">
    <text evidence="1">Belongs to the RUS1 family.</text>
</comment>
<dbReference type="AlphaFoldDB" id="A0AAD6R642"/>
<evidence type="ECO:0000259" key="2">
    <source>
        <dbReference type="Pfam" id="PF04884"/>
    </source>
</evidence>
<accession>A0AAD6R642</accession>
<gene>
    <name evidence="3" type="ORF">NC653_008197</name>
</gene>
<evidence type="ECO:0000313" key="3">
    <source>
        <dbReference type="EMBL" id="KAJ7002898.1"/>
    </source>
</evidence>
<dbReference type="GO" id="GO:0010224">
    <property type="term" value="P:response to UV-B"/>
    <property type="evidence" value="ECO:0007669"/>
    <property type="project" value="TreeGrafter"/>
</dbReference>
<protein>
    <recommendedName>
        <fullName evidence="2">Protein root UVB sensitive/RUS domain-containing protein</fullName>
    </recommendedName>
</protein>
<sequence>MGTWLPAISITKAPLDVIQIGSHLIRHATSAQATELGLFLISLRMSLSCLQHHRLRHCFLLRSYGPNAQLCLYVSCFLKGFLKVLPLITWIILFANRPRHCKPSIALRRWFEERSDSTAAAIKWVLKDGIGYISVKSFCPNMDDILMFILKSWRLGRDIRPTLQITLAATRSCFYAGFAAKRNFAEVIAKGEAQGMVSKYICIMLGITLACTGSSTSLALASFSLVTWIHMFYNLYHINPFNQGL</sequence>
<dbReference type="PANTHER" id="PTHR12770:SF22">
    <property type="entry name" value="PROTEIN ROOT UVB SENSITIVE 1, CHLOROPLASTIC"/>
    <property type="match status" value="1"/>
</dbReference>
<reference evidence="3" key="1">
    <citation type="journal article" date="2023" name="Mol. Ecol. Resour.">
        <title>Chromosome-level genome assembly of a triploid poplar Populus alba 'Berolinensis'.</title>
        <authorList>
            <person name="Chen S."/>
            <person name="Yu Y."/>
            <person name="Wang X."/>
            <person name="Wang S."/>
            <person name="Zhang T."/>
            <person name="Zhou Y."/>
            <person name="He R."/>
            <person name="Meng N."/>
            <person name="Wang Y."/>
            <person name="Liu W."/>
            <person name="Liu Z."/>
            <person name="Liu J."/>
            <person name="Guo Q."/>
            <person name="Huang H."/>
            <person name="Sederoff R.R."/>
            <person name="Wang G."/>
            <person name="Qu G."/>
            <person name="Chen S."/>
        </authorList>
    </citation>
    <scope>NUCLEOTIDE SEQUENCE</scope>
    <source>
        <strain evidence="3">SC-2020</strain>
    </source>
</reference>